<dbReference type="RefSeq" id="WP_108981691.1">
    <property type="nucleotide sequence ID" value="NZ_WKPR01000013.1"/>
</dbReference>
<dbReference type="AlphaFoldDB" id="A0A6I2R5N1"/>
<reference evidence="3 4" key="1">
    <citation type="journal article" date="2019" name="Nat. Med.">
        <title>A library of human gut bacterial isolates paired with longitudinal multiomics data enables mechanistic microbiome research.</title>
        <authorList>
            <person name="Poyet M."/>
            <person name="Groussin M."/>
            <person name="Gibbons S.M."/>
            <person name="Avila-Pacheco J."/>
            <person name="Jiang X."/>
            <person name="Kearney S.M."/>
            <person name="Perrotta A.R."/>
            <person name="Berdy B."/>
            <person name="Zhao S."/>
            <person name="Lieberman T.D."/>
            <person name="Swanson P.K."/>
            <person name="Smith M."/>
            <person name="Roesemann S."/>
            <person name="Alexander J.E."/>
            <person name="Rich S.A."/>
            <person name="Livny J."/>
            <person name="Vlamakis H."/>
            <person name="Clish C."/>
            <person name="Bullock K."/>
            <person name="Deik A."/>
            <person name="Scott J."/>
            <person name="Pierce K.A."/>
            <person name="Xavier R.J."/>
            <person name="Alm E.J."/>
        </authorList>
    </citation>
    <scope>NUCLEOTIDE SEQUENCE [LARGE SCALE GENOMIC DNA]</scope>
    <source>
        <strain evidence="3 4">BIOML-A2</strain>
    </source>
</reference>
<dbReference type="CDD" id="cd00085">
    <property type="entry name" value="HNHc"/>
    <property type="match status" value="1"/>
</dbReference>
<feature type="region of interest" description="Disordered" evidence="1">
    <location>
        <begin position="381"/>
        <end position="411"/>
    </location>
</feature>
<evidence type="ECO:0000313" key="4">
    <source>
        <dbReference type="Proteomes" id="UP000434475"/>
    </source>
</evidence>
<dbReference type="EMBL" id="WKPR01000013">
    <property type="protein sequence ID" value="MSB20496.1"/>
    <property type="molecule type" value="Genomic_DNA"/>
</dbReference>
<name>A0A6I2R5N1_FLAPL</name>
<organism evidence="3 4">
    <name type="scientific">Flavonifractor plautii</name>
    <name type="common">Fusobacterium plautii</name>
    <dbReference type="NCBI Taxonomy" id="292800"/>
    <lineage>
        <taxon>Bacteria</taxon>
        <taxon>Bacillati</taxon>
        <taxon>Bacillota</taxon>
        <taxon>Clostridia</taxon>
        <taxon>Eubacteriales</taxon>
        <taxon>Oscillospiraceae</taxon>
        <taxon>Flavonifractor</taxon>
    </lineage>
</organism>
<dbReference type="SMART" id="SM00507">
    <property type="entry name" value="HNHc"/>
    <property type="match status" value="1"/>
</dbReference>
<sequence length="502" mass="56470">MSIIYVQDRHGKPLAPTTRGGHVRRLLDSKQARVVCGNPFTIRLMYGVDPCTQGFILGIDPGRTNIGVTVAAADGTCVFSAKAETNNKDVPKRMKERKAHRQASRQGERKRRQRRARKNGTCFGERKRILPGCKEPITNHYITNTEARFMNRARTKGWLTPTANQLLQSTISLVRKVCKFLPVTDVVLELNEFAFMAMDDPGIQRWEYQKGPLYGYGSVEAAVYTQQDGHCIFCEQAIAHCHHVIPASKGGSDTLENRAGLCGGHHDLVHKEQSWTDKLAELKAGMNKRYAALSVVNQIIPRLADELGKMFPGHAFATNGWSTKQFRDAHGIPKDHNTDADCIACSILENPTIKLPEKVYELRKFRRHDRAQISRMEDRNYYLPGADPKTGKPKKVLAAKNRHKRTEQKTDSLEEFRAAHPNDVGRLMVARGGPKHKDPNRVLPGAIFQVETSSGNVEQLVLQGSHGRDKNGQPLYMEFVGQGNFRPNRCKYVARGRGWQFV</sequence>
<accession>A0A6I2R5N1</accession>
<protein>
    <recommendedName>
        <fullName evidence="2">HNH nuclease domain-containing protein</fullName>
    </recommendedName>
</protein>
<evidence type="ECO:0000313" key="3">
    <source>
        <dbReference type="EMBL" id="MSB20496.1"/>
    </source>
</evidence>
<evidence type="ECO:0000259" key="2">
    <source>
        <dbReference type="SMART" id="SM00507"/>
    </source>
</evidence>
<feature type="domain" description="HNH nuclease" evidence="2">
    <location>
        <begin position="218"/>
        <end position="267"/>
    </location>
</feature>
<dbReference type="SMR" id="A0A6I2R5N1"/>
<feature type="compositionally biased region" description="Basic residues" evidence="1">
    <location>
        <begin position="391"/>
        <end position="406"/>
    </location>
</feature>
<dbReference type="InterPro" id="IPR003615">
    <property type="entry name" value="HNH_nuc"/>
</dbReference>
<comment type="caution">
    <text evidence="3">The sequence shown here is derived from an EMBL/GenBank/DDBJ whole genome shotgun (WGS) entry which is preliminary data.</text>
</comment>
<gene>
    <name evidence="3" type="ORF">GKE97_13345</name>
</gene>
<proteinExistence type="predicted"/>
<evidence type="ECO:0000256" key="1">
    <source>
        <dbReference type="SAM" id="MobiDB-lite"/>
    </source>
</evidence>
<feature type="compositionally biased region" description="Basic residues" evidence="1">
    <location>
        <begin position="94"/>
        <end position="118"/>
    </location>
</feature>
<dbReference type="Gene3D" id="1.10.30.50">
    <property type="match status" value="1"/>
</dbReference>
<dbReference type="InterPro" id="IPR025938">
    <property type="entry name" value="RRXRR_dom"/>
</dbReference>
<dbReference type="Pfam" id="PF14239">
    <property type="entry name" value="RRXRR"/>
    <property type="match status" value="1"/>
</dbReference>
<feature type="region of interest" description="Disordered" evidence="1">
    <location>
        <begin position="86"/>
        <end position="120"/>
    </location>
</feature>
<dbReference type="Proteomes" id="UP000434475">
    <property type="component" value="Unassembled WGS sequence"/>
</dbReference>